<accession>A0ABR2VAR5</accession>
<evidence type="ECO:0000313" key="2">
    <source>
        <dbReference type="Proteomes" id="UP001408356"/>
    </source>
</evidence>
<proteinExistence type="predicted"/>
<name>A0ABR2VAR5_9PEZI</name>
<evidence type="ECO:0000313" key="1">
    <source>
        <dbReference type="EMBL" id="KAK9423555.1"/>
    </source>
</evidence>
<keyword evidence="2" id="KW-1185">Reference proteome</keyword>
<protein>
    <submittedName>
        <fullName evidence="1">Uncharacterized protein</fullName>
    </submittedName>
</protein>
<sequence>MYPSIVPQLSSHCILYSSHLPTVEATVEAFAAPYPRIGFAAGQAICLRNRHDIGIKTFEFALFRSRSGEMLGIQPYGVLRVADLLQSVSSHTQILPITDRSSLHPPIRLEPDSKQTHDPHWQDKLWSACGKGEQDTGGKLSGWRPGRKCGKLICMSHNALHNFEFSPPFMCEQGEMWVGKRSE</sequence>
<organism evidence="1 2">
    <name type="scientific">Seiridium unicorne</name>
    <dbReference type="NCBI Taxonomy" id="138068"/>
    <lineage>
        <taxon>Eukaryota</taxon>
        <taxon>Fungi</taxon>
        <taxon>Dikarya</taxon>
        <taxon>Ascomycota</taxon>
        <taxon>Pezizomycotina</taxon>
        <taxon>Sordariomycetes</taxon>
        <taxon>Xylariomycetidae</taxon>
        <taxon>Amphisphaeriales</taxon>
        <taxon>Sporocadaceae</taxon>
        <taxon>Seiridium</taxon>
    </lineage>
</organism>
<reference evidence="1 2" key="1">
    <citation type="journal article" date="2024" name="J. Plant Pathol.">
        <title>Sequence and assembly of the genome of Seiridium unicorne, isolate CBS 538.82, causal agent of cypress canker disease.</title>
        <authorList>
            <person name="Scali E."/>
            <person name="Rocca G.D."/>
            <person name="Danti R."/>
            <person name="Garbelotto M."/>
            <person name="Barberini S."/>
            <person name="Baroncelli R."/>
            <person name="Emiliani G."/>
        </authorList>
    </citation>
    <scope>NUCLEOTIDE SEQUENCE [LARGE SCALE GENOMIC DNA]</scope>
    <source>
        <strain evidence="1 2">BM-138-508</strain>
    </source>
</reference>
<gene>
    <name evidence="1" type="ORF">SUNI508_04036</name>
</gene>
<comment type="caution">
    <text evidence="1">The sequence shown here is derived from an EMBL/GenBank/DDBJ whole genome shotgun (WGS) entry which is preliminary data.</text>
</comment>
<dbReference type="Proteomes" id="UP001408356">
    <property type="component" value="Unassembled WGS sequence"/>
</dbReference>
<dbReference type="EMBL" id="JARVKF010000068">
    <property type="protein sequence ID" value="KAK9423555.1"/>
    <property type="molecule type" value="Genomic_DNA"/>
</dbReference>